<keyword evidence="6" id="KW-0648">Protein biosynthesis</keyword>
<comment type="function">
    <text evidence="8">Translation factor necessary for the incorporation of selenocysteine into proteins. It probably replaces EF-Tu for the insertion of selenocysteine directed by the UGA codon. SelB binds GTP and GDP.</text>
</comment>
<dbReference type="InterPro" id="IPR009001">
    <property type="entry name" value="Transl_elong_EF1A/Init_IF2_C"/>
</dbReference>
<keyword evidence="4" id="KW-0963">Cytoplasm</keyword>
<dbReference type="InterPro" id="IPR015190">
    <property type="entry name" value="Elong_fac_SelB-wing-hlx_typ-2"/>
</dbReference>
<keyword evidence="7" id="KW-0342">GTP-binding</keyword>
<comment type="caution">
    <text evidence="11">The sequence shown here is derived from an EMBL/GenBank/DDBJ whole genome shotgun (WGS) entry which is preliminary data.</text>
</comment>
<evidence type="ECO:0000256" key="3">
    <source>
        <dbReference type="ARBA" id="ARBA00015953"/>
    </source>
</evidence>
<dbReference type="Proteomes" id="UP001174909">
    <property type="component" value="Unassembled WGS sequence"/>
</dbReference>
<dbReference type="Pfam" id="PF09106">
    <property type="entry name" value="WHD_2nd_SelB"/>
    <property type="match status" value="1"/>
</dbReference>
<dbReference type="InterPro" id="IPR004161">
    <property type="entry name" value="EFTu-like_2"/>
</dbReference>
<evidence type="ECO:0000256" key="2">
    <source>
        <dbReference type="ARBA" id="ARBA00007249"/>
    </source>
</evidence>
<dbReference type="SUPFAM" id="SSF50447">
    <property type="entry name" value="Translation proteins"/>
    <property type="match status" value="1"/>
</dbReference>
<dbReference type="SUPFAM" id="SSF46785">
    <property type="entry name" value="Winged helix' DNA-binding domain"/>
    <property type="match status" value="2"/>
</dbReference>
<evidence type="ECO:0000256" key="9">
    <source>
        <dbReference type="ARBA" id="ARBA00031615"/>
    </source>
</evidence>
<dbReference type="InterPro" id="IPR000795">
    <property type="entry name" value="T_Tr_GTP-bd_dom"/>
</dbReference>
<dbReference type="AlphaFoldDB" id="A0AA35SNY3"/>
<dbReference type="InterPro" id="IPR004535">
    <property type="entry name" value="Transl_elong_SelB"/>
</dbReference>
<reference evidence="11" key="1">
    <citation type="submission" date="2023-03" db="EMBL/GenBank/DDBJ databases">
        <authorList>
            <person name="Steffen K."/>
            <person name="Cardenas P."/>
        </authorList>
    </citation>
    <scope>NUCLEOTIDE SEQUENCE</scope>
</reference>
<protein>
    <recommendedName>
        <fullName evidence="3">Selenocysteine-specific elongation factor</fullName>
    </recommendedName>
    <alternativeName>
        <fullName evidence="9">SelB translation factor</fullName>
    </alternativeName>
</protein>
<dbReference type="InterPro" id="IPR036388">
    <property type="entry name" value="WH-like_DNA-bd_sf"/>
</dbReference>
<evidence type="ECO:0000256" key="6">
    <source>
        <dbReference type="ARBA" id="ARBA00022917"/>
    </source>
</evidence>
<evidence type="ECO:0000256" key="8">
    <source>
        <dbReference type="ARBA" id="ARBA00025526"/>
    </source>
</evidence>
<sequence>MYVIGTAGHVDHGKSTLVKALTNIDPDRLPEEKEREMTVDLGFAWMTLPSGREVSIVDVPGHERLIKNMLAGVGAIDLAMLIVAADESVMQQTREHLAILDILQIKRGLIVITKTDLVDEELVELVKAEVEDVVAGTSFEDATMIGVSSYTGAGLDELKDTIDEILDQTGARRDLGRPRLPVDRCFSISGFGTVVTGTLVDGVFAVGQEVELAPSGMRGRIRGLQSHKERVGSSDPGVRLAVNLSGVARTDIERGEVVTLPGWLPSTRRLDARMRMVAGAPHPLRHNSGVTFHLFTSETTARVRLLDADRLAPNEEGWIQILLDDPIPMVKGDYYVLRSAEDTLGGGQVVDPSPRRRHRRFVPETIEQLMMLDQGTGEDIIYSVADQSGPCDLRTLSQRSNLSSEDAVERALQLAEAGDLVVLGNLGTENDAVVYSSQGWDIFKSKVRVDLQTYHNNYPLRRGAPTQETRSRTGLAQGVYLRALARLVEEGCLVEDGQQLRLPDHEVTLTPELEKRANDYLQSLEREPYSPPTERHPEPELLGFLIDEGKVVRVNESVVFAASAYRELTDRIVAHLNENGSITVADVRTLFDTSRKYSLPLLEYLDQQRITRRVGDERVLR</sequence>
<gene>
    <name evidence="11" type="ORF">GBAR_LOCUS18803</name>
</gene>
<dbReference type="PANTHER" id="PTHR43721:SF22">
    <property type="entry name" value="ELONGATION FACTOR TU, MITOCHONDRIAL"/>
    <property type="match status" value="1"/>
</dbReference>
<dbReference type="InterPro" id="IPR027417">
    <property type="entry name" value="P-loop_NTPase"/>
</dbReference>
<feature type="domain" description="Tr-type G" evidence="10">
    <location>
        <begin position="1"/>
        <end position="179"/>
    </location>
</feature>
<dbReference type="CDD" id="cd15491">
    <property type="entry name" value="selB_III"/>
    <property type="match status" value="1"/>
</dbReference>
<dbReference type="GO" id="GO:0003924">
    <property type="term" value="F:GTPase activity"/>
    <property type="evidence" value="ECO:0007669"/>
    <property type="project" value="InterPro"/>
</dbReference>
<dbReference type="GO" id="GO:0005525">
    <property type="term" value="F:GTP binding"/>
    <property type="evidence" value="ECO:0007669"/>
    <property type="project" value="UniProtKB-KW"/>
</dbReference>
<dbReference type="PANTHER" id="PTHR43721">
    <property type="entry name" value="ELONGATION FACTOR TU-RELATED"/>
    <property type="match status" value="1"/>
</dbReference>
<dbReference type="Pfam" id="PF25461">
    <property type="entry name" value="Beta-barrel_SelB"/>
    <property type="match status" value="1"/>
</dbReference>
<comment type="similarity">
    <text evidence="2">Belongs to the TRAFAC class translation factor GTPase superfamily. Classic translation factor GTPase family. EF-Tu/EF-1A subfamily.</text>
</comment>
<evidence type="ECO:0000313" key="12">
    <source>
        <dbReference type="Proteomes" id="UP001174909"/>
    </source>
</evidence>
<dbReference type="InterPro" id="IPR009000">
    <property type="entry name" value="Transl_B-barrel_sf"/>
</dbReference>
<dbReference type="Gene3D" id="1.10.10.2770">
    <property type="match status" value="1"/>
</dbReference>
<name>A0AA35SNY3_GEOBA</name>
<dbReference type="Gene3D" id="1.10.10.10">
    <property type="entry name" value="Winged helix-like DNA-binding domain superfamily/Winged helix DNA-binding domain"/>
    <property type="match status" value="1"/>
</dbReference>
<dbReference type="InterPro" id="IPR057335">
    <property type="entry name" value="Beta-barrel_SelB"/>
</dbReference>
<keyword evidence="12" id="KW-1185">Reference proteome</keyword>
<dbReference type="EMBL" id="CASHTH010002658">
    <property type="protein sequence ID" value="CAI8033328.1"/>
    <property type="molecule type" value="Genomic_DNA"/>
</dbReference>
<dbReference type="GO" id="GO:0003746">
    <property type="term" value="F:translation elongation factor activity"/>
    <property type="evidence" value="ECO:0007669"/>
    <property type="project" value="UniProtKB-KW"/>
</dbReference>
<keyword evidence="11" id="KW-0251">Elongation factor</keyword>
<dbReference type="GO" id="GO:0003723">
    <property type="term" value="F:RNA binding"/>
    <property type="evidence" value="ECO:0007669"/>
    <property type="project" value="InterPro"/>
</dbReference>
<comment type="subcellular location">
    <subcellularLocation>
        <location evidence="1">Cytoplasm</location>
    </subcellularLocation>
</comment>
<dbReference type="Pfam" id="PF09107">
    <property type="entry name" value="WHD_3rd_SelB"/>
    <property type="match status" value="1"/>
</dbReference>
<evidence type="ECO:0000256" key="5">
    <source>
        <dbReference type="ARBA" id="ARBA00022741"/>
    </source>
</evidence>
<accession>A0AA35SNY3</accession>
<evidence type="ECO:0000259" key="10">
    <source>
        <dbReference type="PROSITE" id="PS51722"/>
    </source>
</evidence>
<proteinExistence type="inferred from homology"/>
<dbReference type="CDD" id="cd03696">
    <property type="entry name" value="SelB_II"/>
    <property type="match status" value="1"/>
</dbReference>
<dbReference type="SUPFAM" id="SSF52540">
    <property type="entry name" value="P-loop containing nucleoside triphosphate hydrolases"/>
    <property type="match status" value="1"/>
</dbReference>
<dbReference type="InterPro" id="IPR050055">
    <property type="entry name" value="EF-Tu_GTPase"/>
</dbReference>
<evidence type="ECO:0000256" key="4">
    <source>
        <dbReference type="ARBA" id="ARBA00022490"/>
    </source>
</evidence>
<dbReference type="GO" id="GO:0005829">
    <property type="term" value="C:cytosol"/>
    <property type="evidence" value="ECO:0007669"/>
    <property type="project" value="TreeGrafter"/>
</dbReference>
<dbReference type="Pfam" id="PF00009">
    <property type="entry name" value="GTP_EFTU"/>
    <property type="match status" value="1"/>
</dbReference>
<evidence type="ECO:0000313" key="11">
    <source>
        <dbReference type="EMBL" id="CAI8033328.1"/>
    </source>
</evidence>
<evidence type="ECO:0000256" key="1">
    <source>
        <dbReference type="ARBA" id="ARBA00004496"/>
    </source>
</evidence>
<dbReference type="Gene3D" id="3.40.50.300">
    <property type="entry name" value="P-loop containing nucleotide triphosphate hydrolases"/>
    <property type="match status" value="1"/>
</dbReference>
<organism evidence="11 12">
    <name type="scientific">Geodia barretti</name>
    <name type="common">Barrett's horny sponge</name>
    <dbReference type="NCBI Taxonomy" id="519541"/>
    <lineage>
        <taxon>Eukaryota</taxon>
        <taxon>Metazoa</taxon>
        <taxon>Porifera</taxon>
        <taxon>Demospongiae</taxon>
        <taxon>Heteroscleromorpha</taxon>
        <taxon>Tetractinellida</taxon>
        <taxon>Astrophorina</taxon>
        <taxon>Geodiidae</taxon>
        <taxon>Geodia</taxon>
    </lineage>
</organism>
<dbReference type="PROSITE" id="PS51722">
    <property type="entry name" value="G_TR_2"/>
    <property type="match status" value="1"/>
</dbReference>
<dbReference type="GO" id="GO:0001514">
    <property type="term" value="P:selenocysteine incorporation"/>
    <property type="evidence" value="ECO:0007669"/>
    <property type="project" value="InterPro"/>
</dbReference>
<dbReference type="PRINTS" id="PR00315">
    <property type="entry name" value="ELONGATNFCT"/>
</dbReference>
<dbReference type="Pfam" id="PF03144">
    <property type="entry name" value="GTP_EFTU_D2"/>
    <property type="match status" value="1"/>
</dbReference>
<dbReference type="SUPFAM" id="SSF50465">
    <property type="entry name" value="EF-Tu/eEF-1alpha/eIF2-gamma C-terminal domain"/>
    <property type="match status" value="1"/>
</dbReference>
<dbReference type="NCBIfam" id="TIGR00475">
    <property type="entry name" value="selB"/>
    <property type="match status" value="1"/>
</dbReference>
<dbReference type="CDD" id="cd04171">
    <property type="entry name" value="SelB"/>
    <property type="match status" value="1"/>
</dbReference>
<dbReference type="Gene3D" id="2.40.30.10">
    <property type="entry name" value="Translation factors"/>
    <property type="match status" value="1"/>
</dbReference>
<keyword evidence="5" id="KW-0547">Nucleotide-binding</keyword>
<dbReference type="InterPro" id="IPR015191">
    <property type="entry name" value="SelB_WHD4"/>
</dbReference>
<dbReference type="InterPro" id="IPR036390">
    <property type="entry name" value="WH_DNA-bd_sf"/>
</dbReference>
<evidence type="ECO:0000256" key="7">
    <source>
        <dbReference type="ARBA" id="ARBA00023134"/>
    </source>
</evidence>